<dbReference type="PANTHER" id="PTHR48071:SF18">
    <property type="entry name" value="DELETED IN MALIGNANT BRAIN TUMORS 1 PROTEIN-RELATED"/>
    <property type="match status" value="1"/>
</dbReference>
<dbReference type="InterPro" id="IPR001190">
    <property type="entry name" value="SRCR"/>
</dbReference>
<protein>
    <recommendedName>
        <fullName evidence="12">SRCR domain-containing protein</fullName>
    </recommendedName>
</protein>
<keyword evidence="4" id="KW-0677">Repeat</keyword>
<organism evidence="13 14">
    <name type="scientific">Patiria miniata</name>
    <name type="common">Bat star</name>
    <name type="synonym">Asterina miniata</name>
    <dbReference type="NCBI Taxonomy" id="46514"/>
    <lineage>
        <taxon>Eukaryota</taxon>
        <taxon>Metazoa</taxon>
        <taxon>Echinodermata</taxon>
        <taxon>Eleutherozoa</taxon>
        <taxon>Asterozoa</taxon>
        <taxon>Asteroidea</taxon>
        <taxon>Valvatacea</taxon>
        <taxon>Valvatida</taxon>
        <taxon>Asterinidae</taxon>
        <taxon>Patiria</taxon>
    </lineage>
</organism>
<reference evidence="13" key="1">
    <citation type="submission" date="2022-11" db="UniProtKB">
        <authorList>
            <consortium name="EnsemblMetazoa"/>
        </authorList>
    </citation>
    <scope>IDENTIFICATION</scope>
</reference>
<proteinExistence type="predicted"/>
<comment type="subcellular location">
    <subcellularLocation>
        <location evidence="1">Membrane</location>
        <topology evidence="1">Single-pass membrane protein</topology>
    </subcellularLocation>
</comment>
<dbReference type="EnsemblMetazoa" id="XM_038211968.1">
    <property type="protein sequence ID" value="XP_038067896.1"/>
    <property type="gene ID" value="LOC119737537"/>
</dbReference>
<dbReference type="OrthoDB" id="536948at2759"/>
<keyword evidence="7 9" id="KW-1015">Disulfide bond</keyword>
<keyword evidence="2 10" id="KW-0812">Transmembrane</keyword>
<dbReference type="GeneID" id="119737537"/>
<sequence length="574" mass="63531">MIMMVAKVAVLWMWFAVRLTSFAYNTPQKDFQARLVNGRYLHQGRVEVNIDGDWGLVCTHEWEMVDANVLCRQLGFPGAKLAMINAEGGGPGLLDLVDCDGWESNLGECHYRAGSWDCEDEAMARCQEAALPVRISNGVEIQYDSHWIPVCHGPSAIATAQVVCRQLGYRYAVRVKGHHREKSGDEDAKDSLALDFSCSGEEEHLGLCLTDGPMIGDCSVAAEVNCSNTNDVKPGDITRLSEVDVSDTGILQVKYAGDWWRICFEGVDMTVAQLVCHQLGFVDAVTVRAVSVYDKDSSKIPRQGQFGSLECLGTERTLTECKFNLSKDYECSSKSLAEVSCSDSMVTPLPDFQIRLVGGVFPYEGRVEISYGGQWGTVCDDHWGYADAHVVCKQLGFHTAEAISTTAYFGEGDGPILLDDVMCAGNETSIINCRHAGIGEHNCKHNEDAGVRCYENKTQLETLSPGIQDSFLPFIVILINGLIALLILVGCLVYCYLKIWDRYTGHTRRAHLHRTQDASTQGVTRANDVPMEYTEEPPAYHTVHENRDVYITQRSETPPPEYSEAMKLQADTCV</sequence>
<dbReference type="SUPFAM" id="SSF56487">
    <property type="entry name" value="SRCR-like"/>
    <property type="match status" value="4"/>
</dbReference>
<dbReference type="PANTHER" id="PTHR48071">
    <property type="entry name" value="SRCR DOMAIN-CONTAINING PROTEIN"/>
    <property type="match status" value="1"/>
</dbReference>
<evidence type="ECO:0000256" key="3">
    <source>
        <dbReference type="ARBA" id="ARBA00022729"/>
    </source>
</evidence>
<feature type="disulfide bond" evidence="9">
    <location>
        <begin position="198"/>
        <end position="208"/>
    </location>
</feature>
<dbReference type="InterPro" id="IPR036772">
    <property type="entry name" value="SRCR-like_dom_sf"/>
</dbReference>
<feature type="signal peptide" evidence="11">
    <location>
        <begin position="1"/>
        <end position="23"/>
    </location>
</feature>
<dbReference type="PRINTS" id="PR00258">
    <property type="entry name" value="SPERACTRCPTR"/>
</dbReference>
<dbReference type="Gene3D" id="3.10.250.10">
    <property type="entry name" value="SRCR-like domain"/>
    <property type="match status" value="4"/>
</dbReference>
<evidence type="ECO:0000256" key="11">
    <source>
        <dbReference type="SAM" id="SignalP"/>
    </source>
</evidence>
<evidence type="ECO:0000256" key="9">
    <source>
        <dbReference type="PROSITE-ProRule" id="PRU00196"/>
    </source>
</evidence>
<dbReference type="FunFam" id="3.10.250.10:FF:000026">
    <property type="entry name" value="Tequila, isoform D"/>
    <property type="match status" value="1"/>
</dbReference>
<dbReference type="PROSITE" id="PS00420">
    <property type="entry name" value="SRCR_1"/>
    <property type="match status" value="2"/>
</dbReference>
<dbReference type="SMART" id="SM00202">
    <property type="entry name" value="SR"/>
    <property type="match status" value="4"/>
</dbReference>
<dbReference type="RefSeq" id="XP_038067896.1">
    <property type="nucleotide sequence ID" value="XM_038211968.1"/>
</dbReference>
<keyword evidence="8" id="KW-0325">Glycoprotein</keyword>
<feature type="domain" description="SRCR" evidence="12">
    <location>
        <begin position="124"/>
        <end position="227"/>
    </location>
</feature>
<evidence type="ECO:0000259" key="12">
    <source>
        <dbReference type="PROSITE" id="PS50287"/>
    </source>
</evidence>
<feature type="domain" description="SRCR" evidence="12">
    <location>
        <begin position="33"/>
        <end position="127"/>
    </location>
</feature>
<dbReference type="GO" id="GO:0016020">
    <property type="term" value="C:membrane"/>
    <property type="evidence" value="ECO:0007669"/>
    <property type="project" value="UniProtKB-SubCell"/>
</dbReference>
<feature type="domain" description="SRCR" evidence="12">
    <location>
        <begin position="238"/>
        <end position="342"/>
    </location>
</feature>
<keyword evidence="5 10" id="KW-1133">Transmembrane helix</keyword>
<dbReference type="Proteomes" id="UP000887568">
    <property type="component" value="Unplaced"/>
</dbReference>
<evidence type="ECO:0000256" key="7">
    <source>
        <dbReference type="ARBA" id="ARBA00023157"/>
    </source>
</evidence>
<keyword evidence="14" id="KW-1185">Reference proteome</keyword>
<evidence type="ECO:0000313" key="14">
    <source>
        <dbReference type="Proteomes" id="UP000887568"/>
    </source>
</evidence>
<evidence type="ECO:0000256" key="2">
    <source>
        <dbReference type="ARBA" id="ARBA00022692"/>
    </source>
</evidence>
<dbReference type="Pfam" id="PF00530">
    <property type="entry name" value="SRCR"/>
    <property type="match status" value="4"/>
</dbReference>
<feature type="disulfide bond" evidence="9">
    <location>
        <begin position="423"/>
        <end position="433"/>
    </location>
</feature>
<feature type="chain" id="PRO_5037103823" description="SRCR domain-containing protein" evidence="11">
    <location>
        <begin position="24"/>
        <end position="574"/>
    </location>
</feature>
<name>A0A914AXA7_PATMI</name>
<feature type="disulfide bond" evidence="9">
    <location>
        <begin position="379"/>
        <end position="443"/>
    </location>
</feature>
<feature type="domain" description="SRCR" evidence="12">
    <location>
        <begin position="354"/>
        <end position="454"/>
    </location>
</feature>
<accession>A0A914AXA7</accession>
<feature type="disulfide bond" evidence="9">
    <location>
        <begin position="311"/>
        <end position="321"/>
    </location>
</feature>
<feature type="transmembrane region" description="Helical" evidence="10">
    <location>
        <begin position="471"/>
        <end position="497"/>
    </location>
</feature>
<feature type="disulfide bond" evidence="9">
    <location>
        <begin position="392"/>
        <end position="453"/>
    </location>
</feature>
<keyword evidence="3 11" id="KW-0732">Signal</keyword>
<evidence type="ECO:0000256" key="8">
    <source>
        <dbReference type="ARBA" id="ARBA00023180"/>
    </source>
</evidence>
<keyword evidence="6 10" id="KW-0472">Membrane</keyword>
<dbReference type="AlphaFoldDB" id="A0A914AXA7"/>
<dbReference type="PROSITE" id="PS50287">
    <property type="entry name" value="SRCR_2"/>
    <property type="match status" value="4"/>
</dbReference>
<evidence type="ECO:0000256" key="10">
    <source>
        <dbReference type="SAM" id="Phobius"/>
    </source>
</evidence>
<dbReference type="OMA" id="CEDEAMA"/>
<comment type="caution">
    <text evidence="9">Lacks conserved residue(s) required for the propagation of feature annotation.</text>
</comment>
<evidence type="ECO:0000256" key="5">
    <source>
        <dbReference type="ARBA" id="ARBA00022989"/>
    </source>
</evidence>
<evidence type="ECO:0000256" key="4">
    <source>
        <dbReference type="ARBA" id="ARBA00022737"/>
    </source>
</evidence>
<feature type="disulfide bond" evidence="9">
    <location>
        <begin position="99"/>
        <end position="109"/>
    </location>
</feature>
<evidence type="ECO:0000256" key="6">
    <source>
        <dbReference type="ARBA" id="ARBA00023136"/>
    </source>
</evidence>
<dbReference type="FunFam" id="3.10.250.10:FF:000016">
    <property type="entry name" value="Scavenger receptor cysteine-rich protein type 12"/>
    <property type="match status" value="1"/>
</dbReference>
<evidence type="ECO:0000256" key="1">
    <source>
        <dbReference type="ARBA" id="ARBA00004167"/>
    </source>
</evidence>
<evidence type="ECO:0000313" key="13">
    <source>
        <dbReference type="EnsemblMetazoa" id="XP_038067896.1"/>
    </source>
</evidence>